<dbReference type="Pfam" id="PF00072">
    <property type="entry name" value="Response_reg"/>
    <property type="match status" value="1"/>
</dbReference>
<dbReference type="SUPFAM" id="SSF52172">
    <property type="entry name" value="CheY-like"/>
    <property type="match status" value="1"/>
</dbReference>
<gene>
    <name evidence="10" type="ORF">BJY26_000510</name>
</gene>
<evidence type="ECO:0000259" key="8">
    <source>
        <dbReference type="PROSITE" id="PS50110"/>
    </source>
</evidence>
<dbReference type="PANTHER" id="PTHR48111">
    <property type="entry name" value="REGULATOR OF RPOS"/>
    <property type="match status" value="1"/>
</dbReference>
<dbReference type="CDD" id="cd00383">
    <property type="entry name" value="trans_reg_C"/>
    <property type="match status" value="1"/>
</dbReference>
<dbReference type="InterPro" id="IPR039420">
    <property type="entry name" value="WalR-like"/>
</dbReference>
<dbReference type="SMART" id="SM00448">
    <property type="entry name" value="REC"/>
    <property type="match status" value="1"/>
</dbReference>
<evidence type="ECO:0000256" key="2">
    <source>
        <dbReference type="ARBA" id="ARBA00023012"/>
    </source>
</evidence>
<dbReference type="PANTHER" id="PTHR48111:SF21">
    <property type="entry name" value="DNA-BINDING DUAL MASTER TRANSCRIPTIONAL REGULATOR RPAA"/>
    <property type="match status" value="1"/>
</dbReference>
<keyword evidence="1 6" id="KW-0597">Phosphoprotein</keyword>
<evidence type="ECO:0000313" key="11">
    <source>
        <dbReference type="Proteomes" id="UP000539111"/>
    </source>
</evidence>
<accession>A0A7Z0CZE8</accession>
<keyword evidence="2" id="KW-0902">Two-component regulatory system</keyword>
<dbReference type="Proteomes" id="UP000539111">
    <property type="component" value="Unassembled WGS sequence"/>
</dbReference>
<dbReference type="GO" id="GO:0000156">
    <property type="term" value="F:phosphorelay response regulator activity"/>
    <property type="evidence" value="ECO:0007669"/>
    <property type="project" value="TreeGrafter"/>
</dbReference>
<dbReference type="SMART" id="SM00862">
    <property type="entry name" value="Trans_reg_C"/>
    <property type="match status" value="1"/>
</dbReference>
<dbReference type="InterPro" id="IPR001789">
    <property type="entry name" value="Sig_transdc_resp-reg_receiver"/>
</dbReference>
<dbReference type="Gene3D" id="3.40.50.2300">
    <property type="match status" value="1"/>
</dbReference>
<dbReference type="GO" id="GO:0006355">
    <property type="term" value="P:regulation of DNA-templated transcription"/>
    <property type="evidence" value="ECO:0007669"/>
    <property type="project" value="InterPro"/>
</dbReference>
<comment type="caution">
    <text evidence="10">The sequence shown here is derived from an EMBL/GenBank/DDBJ whole genome shotgun (WGS) entry which is preliminary data.</text>
</comment>
<name>A0A7Z0CZE8_9MICO</name>
<keyword evidence="4 7" id="KW-0238">DNA-binding</keyword>
<dbReference type="RefSeq" id="WP_308191221.1">
    <property type="nucleotide sequence ID" value="NZ_JACBZP010000001.1"/>
</dbReference>
<evidence type="ECO:0000256" key="4">
    <source>
        <dbReference type="ARBA" id="ARBA00023125"/>
    </source>
</evidence>
<sequence length="240" mass="26908">MTILESMETEESPRLLLVEDDLVIGEATKLNLERHRYDVTWVVDGLDAWEAYRAPHGKPFDLVLSDIMLPGMDGVTLCRRVRERANTPYVLISARTDAIDIVSGLEAGADDYVTKPFDIQVLLARLRSVLRRAEPPEPESAAGAAVTETFGDVTLDRAALQVRRDGRLLALTPTEMRLFLELVDAHGAVVSSRTLLSRVWEYDEWADDSHVVTVHVQRLRAKIGAERIETVRGFGYKLAR</sequence>
<feature type="domain" description="OmpR/PhoB-type" evidence="9">
    <location>
        <begin position="145"/>
        <end position="240"/>
    </location>
</feature>
<reference evidence="10 11" key="1">
    <citation type="submission" date="2020-07" db="EMBL/GenBank/DDBJ databases">
        <title>Sequencing the genomes of 1000 actinobacteria strains.</title>
        <authorList>
            <person name="Klenk H.-P."/>
        </authorList>
    </citation>
    <scope>NUCLEOTIDE SEQUENCE [LARGE SCALE GENOMIC DNA]</scope>
    <source>
        <strain evidence="10 11">DSM 26341</strain>
    </source>
</reference>
<feature type="modified residue" description="4-aspartylphosphate" evidence="6">
    <location>
        <position position="66"/>
    </location>
</feature>
<protein>
    <submittedName>
        <fullName evidence="10">DNA-binding response OmpR family regulator</fullName>
    </submittedName>
</protein>
<feature type="DNA-binding region" description="OmpR/PhoB-type" evidence="7">
    <location>
        <begin position="145"/>
        <end position="240"/>
    </location>
</feature>
<keyword evidence="11" id="KW-1185">Reference proteome</keyword>
<organism evidence="10 11">
    <name type="scientific">Spelaeicoccus albus</name>
    <dbReference type="NCBI Taxonomy" id="1280376"/>
    <lineage>
        <taxon>Bacteria</taxon>
        <taxon>Bacillati</taxon>
        <taxon>Actinomycetota</taxon>
        <taxon>Actinomycetes</taxon>
        <taxon>Micrococcales</taxon>
        <taxon>Brevibacteriaceae</taxon>
        <taxon>Spelaeicoccus</taxon>
    </lineage>
</organism>
<evidence type="ECO:0000256" key="1">
    <source>
        <dbReference type="ARBA" id="ARBA00022553"/>
    </source>
</evidence>
<dbReference type="InterPro" id="IPR036388">
    <property type="entry name" value="WH-like_DNA-bd_sf"/>
</dbReference>
<dbReference type="PROSITE" id="PS51755">
    <property type="entry name" value="OMPR_PHOB"/>
    <property type="match status" value="1"/>
</dbReference>
<dbReference type="GO" id="GO:0032993">
    <property type="term" value="C:protein-DNA complex"/>
    <property type="evidence" value="ECO:0007669"/>
    <property type="project" value="TreeGrafter"/>
</dbReference>
<dbReference type="Gene3D" id="6.10.250.690">
    <property type="match status" value="1"/>
</dbReference>
<dbReference type="EMBL" id="JACBZP010000001">
    <property type="protein sequence ID" value="NYI66204.1"/>
    <property type="molecule type" value="Genomic_DNA"/>
</dbReference>
<evidence type="ECO:0000313" key="10">
    <source>
        <dbReference type="EMBL" id="NYI66204.1"/>
    </source>
</evidence>
<keyword evidence="3" id="KW-0805">Transcription regulation</keyword>
<dbReference type="Pfam" id="PF00486">
    <property type="entry name" value="Trans_reg_C"/>
    <property type="match status" value="1"/>
</dbReference>
<feature type="domain" description="Response regulatory" evidence="8">
    <location>
        <begin position="14"/>
        <end position="130"/>
    </location>
</feature>
<proteinExistence type="predicted"/>
<evidence type="ECO:0000256" key="6">
    <source>
        <dbReference type="PROSITE-ProRule" id="PRU00169"/>
    </source>
</evidence>
<dbReference type="CDD" id="cd17574">
    <property type="entry name" value="REC_OmpR"/>
    <property type="match status" value="1"/>
</dbReference>
<dbReference type="GO" id="GO:0005829">
    <property type="term" value="C:cytosol"/>
    <property type="evidence" value="ECO:0007669"/>
    <property type="project" value="TreeGrafter"/>
</dbReference>
<dbReference type="PROSITE" id="PS50110">
    <property type="entry name" value="RESPONSE_REGULATORY"/>
    <property type="match status" value="1"/>
</dbReference>
<evidence type="ECO:0000256" key="5">
    <source>
        <dbReference type="ARBA" id="ARBA00023163"/>
    </source>
</evidence>
<dbReference type="SUPFAM" id="SSF46894">
    <property type="entry name" value="C-terminal effector domain of the bipartite response regulators"/>
    <property type="match status" value="1"/>
</dbReference>
<dbReference type="Gene3D" id="1.10.10.10">
    <property type="entry name" value="Winged helix-like DNA-binding domain superfamily/Winged helix DNA-binding domain"/>
    <property type="match status" value="1"/>
</dbReference>
<evidence type="ECO:0000256" key="7">
    <source>
        <dbReference type="PROSITE-ProRule" id="PRU01091"/>
    </source>
</evidence>
<dbReference type="AlphaFoldDB" id="A0A7Z0CZE8"/>
<dbReference type="InterPro" id="IPR016032">
    <property type="entry name" value="Sig_transdc_resp-reg_C-effctor"/>
</dbReference>
<evidence type="ECO:0000256" key="3">
    <source>
        <dbReference type="ARBA" id="ARBA00023015"/>
    </source>
</evidence>
<keyword evidence="5" id="KW-0804">Transcription</keyword>
<dbReference type="InterPro" id="IPR001867">
    <property type="entry name" value="OmpR/PhoB-type_DNA-bd"/>
</dbReference>
<dbReference type="InterPro" id="IPR011006">
    <property type="entry name" value="CheY-like_superfamily"/>
</dbReference>
<evidence type="ECO:0000259" key="9">
    <source>
        <dbReference type="PROSITE" id="PS51755"/>
    </source>
</evidence>
<dbReference type="GO" id="GO:0000976">
    <property type="term" value="F:transcription cis-regulatory region binding"/>
    <property type="evidence" value="ECO:0007669"/>
    <property type="project" value="TreeGrafter"/>
</dbReference>